<evidence type="ECO:0000313" key="7">
    <source>
        <dbReference type="Proteomes" id="UP000011518"/>
    </source>
</evidence>
<organism evidence="6 7">
    <name type="scientific">Tupaia chinensis</name>
    <name type="common">Chinese tree shrew</name>
    <name type="synonym">Tupaia belangeri chinensis</name>
    <dbReference type="NCBI Taxonomy" id="246437"/>
    <lineage>
        <taxon>Eukaryota</taxon>
        <taxon>Metazoa</taxon>
        <taxon>Chordata</taxon>
        <taxon>Craniata</taxon>
        <taxon>Vertebrata</taxon>
        <taxon>Euteleostomi</taxon>
        <taxon>Mammalia</taxon>
        <taxon>Eutheria</taxon>
        <taxon>Euarchontoglires</taxon>
        <taxon>Scandentia</taxon>
        <taxon>Tupaiidae</taxon>
        <taxon>Tupaia</taxon>
    </lineage>
</organism>
<reference evidence="7" key="1">
    <citation type="submission" date="2012-07" db="EMBL/GenBank/DDBJ databases">
        <title>Genome of the Chinese tree shrew, a rising model animal genetically related to primates.</title>
        <authorList>
            <person name="Zhang G."/>
            <person name="Fan Y."/>
            <person name="Yao Y."/>
            <person name="Huang Z."/>
        </authorList>
    </citation>
    <scope>NUCLEOTIDE SEQUENCE [LARGE SCALE GENOMIC DNA]</scope>
</reference>
<dbReference type="PROSITE" id="PS01170">
    <property type="entry name" value="RIBOSOMAL_L6E"/>
    <property type="match status" value="1"/>
</dbReference>
<dbReference type="Proteomes" id="UP000011518">
    <property type="component" value="Unassembled WGS sequence"/>
</dbReference>
<dbReference type="PANTHER" id="PTHR10715">
    <property type="entry name" value="60S RIBOSOMAL PROTEIN L6"/>
    <property type="match status" value="1"/>
</dbReference>
<keyword evidence="7" id="KW-1185">Reference proteome</keyword>
<dbReference type="STRING" id="246437.L9L3Z4"/>
<keyword evidence="4 6" id="KW-0689">Ribosomal protein</keyword>
<dbReference type="GO" id="GO:0003735">
    <property type="term" value="F:structural constituent of ribosome"/>
    <property type="evidence" value="ECO:0007669"/>
    <property type="project" value="InterPro"/>
</dbReference>
<dbReference type="Gene3D" id="2.30.30.30">
    <property type="match status" value="1"/>
</dbReference>
<dbReference type="GO" id="GO:0002181">
    <property type="term" value="P:cytoplasmic translation"/>
    <property type="evidence" value="ECO:0007669"/>
    <property type="project" value="TreeGrafter"/>
</dbReference>
<dbReference type="Pfam" id="PF03868">
    <property type="entry name" value="Ribosomal_L6e_N"/>
    <property type="match status" value="1"/>
</dbReference>
<dbReference type="Pfam" id="PF01159">
    <property type="entry name" value="Ribosomal_L6e"/>
    <property type="match status" value="1"/>
</dbReference>
<keyword evidence="4" id="KW-0687">Ribonucleoprotein</keyword>
<sequence>MCSRKAMYKRKYSATKSRMEKKKKVLLTVMKPVGGDKKVVPKWLNCKTLRYYLTKNVPRKLLNHGRRPFSQHVRKLGTSVTPGTILIILTGCHRGKTVAFLKQLSSGLLLVTGFLVLNQVPLRRTHKKFVIATSMKIDISKVKNPKAPYRCLLQEKETAEAQTPGRQSGLLAIPVNDKIASTLALFSLPAKLFL</sequence>
<evidence type="ECO:0000256" key="4">
    <source>
        <dbReference type="RuleBase" id="RU000662"/>
    </source>
</evidence>
<dbReference type="SUPFAM" id="SSF50104">
    <property type="entry name" value="Translation proteins SH3-like domain"/>
    <property type="match status" value="1"/>
</dbReference>
<dbReference type="PANTHER" id="PTHR10715:SF11">
    <property type="entry name" value="60S RIBOSOMAL PROTEIN L6"/>
    <property type="match status" value="1"/>
</dbReference>
<feature type="domain" description="Large ribosomal subunit protein uL6 N-terminal" evidence="5">
    <location>
        <begin position="1"/>
        <end position="32"/>
    </location>
</feature>
<comment type="subunit">
    <text evidence="3">Component of the large ribosomal subunit. May bind IPO9 with low affinity.</text>
</comment>
<evidence type="ECO:0000256" key="3">
    <source>
        <dbReference type="ARBA" id="ARBA00046388"/>
    </source>
</evidence>
<protein>
    <recommendedName>
        <fullName evidence="4">60S ribosomal protein L6</fullName>
    </recommendedName>
</protein>
<dbReference type="EMBL" id="KB320512">
    <property type="protein sequence ID" value="ELW69905.1"/>
    <property type="molecule type" value="Genomic_DNA"/>
</dbReference>
<dbReference type="InParanoid" id="L9L3Z4"/>
<comment type="similarity">
    <text evidence="1 4">Belongs to the eukaryotic ribosomal protein eL6 family.</text>
</comment>
<evidence type="ECO:0000313" key="6">
    <source>
        <dbReference type="EMBL" id="ELW69905.1"/>
    </source>
</evidence>
<dbReference type="GO" id="GO:0003723">
    <property type="term" value="F:RNA binding"/>
    <property type="evidence" value="ECO:0007669"/>
    <property type="project" value="TreeGrafter"/>
</dbReference>
<reference evidence="7" key="2">
    <citation type="journal article" date="2013" name="Nat. Commun.">
        <title>Genome of the Chinese tree shrew.</title>
        <authorList>
            <person name="Fan Y."/>
            <person name="Huang Z.Y."/>
            <person name="Cao C.C."/>
            <person name="Chen C.S."/>
            <person name="Chen Y.X."/>
            <person name="Fan D.D."/>
            <person name="He J."/>
            <person name="Hou H.L."/>
            <person name="Hu L."/>
            <person name="Hu X.T."/>
            <person name="Jiang X.T."/>
            <person name="Lai R."/>
            <person name="Lang Y.S."/>
            <person name="Liang B."/>
            <person name="Liao S.G."/>
            <person name="Mu D."/>
            <person name="Ma Y.Y."/>
            <person name="Niu Y.Y."/>
            <person name="Sun X.Q."/>
            <person name="Xia J.Q."/>
            <person name="Xiao J."/>
            <person name="Xiong Z.Q."/>
            <person name="Xu L."/>
            <person name="Yang L."/>
            <person name="Zhang Y."/>
            <person name="Zhao W."/>
            <person name="Zhao X.D."/>
            <person name="Zheng Y.T."/>
            <person name="Zhou J.M."/>
            <person name="Zhu Y.B."/>
            <person name="Zhang G.J."/>
            <person name="Wang J."/>
            <person name="Yao Y.G."/>
        </authorList>
    </citation>
    <scope>NUCLEOTIDE SEQUENCE [LARGE SCALE GENOMIC DNA]</scope>
</reference>
<dbReference type="InterPro" id="IPR008991">
    <property type="entry name" value="Translation_prot_SH3-like_sf"/>
</dbReference>
<accession>L9L3Z4</accession>
<comment type="function">
    <text evidence="2">Component of the large ribosomal subunit. The ribosome is a large ribonucleoprotein complex responsible for the synthesis of proteins in the cell.</text>
</comment>
<evidence type="ECO:0000256" key="1">
    <source>
        <dbReference type="ARBA" id="ARBA00010592"/>
    </source>
</evidence>
<proteinExistence type="inferred from homology"/>
<dbReference type="InterPro" id="IPR000915">
    <property type="entry name" value="60S_ribosomal_eL6"/>
</dbReference>
<dbReference type="InterPro" id="IPR049633">
    <property type="entry name" value="Ribosomal_eL6_CS"/>
</dbReference>
<dbReference type="GO" id="GO:0022625">
    <property type="term" value="C:cytosolic large ribosomal subunit"/>
    <property type="evidence" value="ECO:0007669"/>
    <property type="project" value="TreeGrafter"/>
</dbReference>
<dbReference type="InterPro" id="IPR005568">
    <property type="entry name" value="Ribosomal_uL6_N"/>
</dbReference>
<evidence type="ECO:0000259" key="5">
    <source>
        <dbReference type="Pfam" id="PF03868"/>
    </source>
</evidence>
<evidence type="ECO:0000256" key="2">
    <source>
        <dbReference type="ARBA" id="ARBA00034092"/>
    </source>
</evidence>
<gene>
    <name evidence="6" type="ORF">TREES_T100021375</name>
</gene>
<dbReference type="InterPro" id="IPR014722">
    <property type="entry name" value="Rib_uL2_dom2"/>
</dbReference>
<dbReference type="GO" id="GO:0000027">
    <property type="term" value="P:ribosomal large subunit assembly"/>
    <property type="evidence" value="ECO:0007669"/>
    <property type="project" value="TreeGrafter"/>
</dbReference>
<dbReference type="AlphaFoldDB" id="L9L3Z4"/>
<name>L9L3Z4_TUPCH</name>